<reference evidence="1 2" key="1">
    <citation type="submission" date="2015-07" db="EMBL/GenBank/DDBJ databases">
        <authorList>
            <person name="Noorani M."/>
        </authorList>
    </citation>
    <scope>NUCLEOTIDE SEQUENCE [LARGE SCALE GENOMIC DNA]</scope>
    <source>
        <strain evidence="1 2">0788_9</strain>
    </source>
</reference>
<proteinExistence type="predicted"/>
<dbReference type="AlphaFoldDB" id="A0A0N0GHS1"/>
<dbReference type="Proteomes" id="UP000037891">
    <property type="component" value="Unassembled WGS sequence"/>
</dbReference>
<evidence type="ECO:0000313" key="1">
    <source>
        <dbReference type="EMBL" id="KPC35620.1"/>
    </source>
</evidence>
<gene>
    <name evidence="1" type="ORF">ABJ99_4032</name>
</gene>
<name>A0A0N0GHS1_PSESX</name>
<reference evidence="1 2" key="2">
    <citation type="submission" date="2015-10" db="EMBL/GenBank/DDBJ databases">
        <title>Comparative genomics and high-throughput reverse genetic screens identify a new phytobacterial MAMP and an Arabidopsis receptor required for immune elicitation.</title>
        <authorList>
            <person name="Mott G.A."/>
            <person name="Thakur S."/>
            <person name="Wang P.W."/>
            <person name="Desveaux D."/>
            <person name="Guttman D.S."/>
        </authorList>
    </citation>
    <scope>NUCLEOTIDE SEQUENCE [LARGE SCALE GENOMIC DNA]</scope>
    <source>
        <strain evidence="1 2">0788_9</strain>
    </source>
</reference>
<protein>
    <submittedName>
        <fullName evidence="1">Uncharacterized protein</fullName>
    </submittedName>
</protein>
<evidence type="ECO:0000313" key="2">
    <source>
        <dbReference type="Proteomes" id="UP000037891"/>
    </source>
</evidence>
<accession>A0A0N0GHS1</accession>
<comment type="caution">
    <text evidence="1">The sequence shown here is derived from an EMBL/GenBank/DDBJ whole genome shotgun (WGS) entry which is preliminary data.</text>
</comment>
<dbReference type="EMBL" id="LGLN01000013">
    <property type="protein sequence ID" value="KPC35620.1"/>
    <property type="molecule type" value="Genomic_DNA"/>
</dbReference>
<organism evidence="1 2">
    <name type="scientific">Pseudomonas syringae pv. cilantro</name>
    <dbReference type="NCBI Taxonomy" id="81035"/>
    <lineage>
        <taxon>Bacteria</taxon>
        <taxon>Pseudomonadati</taxon>
        <taxon>Pseudomonadota</taxon>
        <taxon>Gammaproteobacteria</taxon>
        <taxon>Pseudomonadales</taxon>
        <taxon>Pseudomonadaceae</taxon>
        <taxon>Pseudomonas</taxon>
        <taxon>Pseudomonas syringae</taxon>
    </lineage>
</organism>
<sequence length="42" mass="4584">MILNNDMLILGSVKKGGCVVRVQASWTADNDFGSIDGRLELF</sequence>